<name>A0A923KN60_9FIRM</name>
<dbReference type="Pfam" id="PF04266">
    <property type="entry name" value="ASCH"/>
    <property type="match status" value="1"/>
</dbReference>
<dbReference type="InterPro" id="IPR015947">
    <property type="entry name" value="PUA-like_sf"/>
</dbReference>
<organism evidence="2 3">
    <name type="scientific">Acetobacterium paludosum</name>
    <dbReference type="NCBI Taxonomy" id="52693"/>
    <lineage>
        <taxon>Bacteria</taxon>
        <taxon>Bacillati</taxon>
        <taxon>Bacillota</taxon>
        <taxon>Clostridia</taxon>
        <taxon>Eubacteriales</taxon>
        <taxon>Eubacteriaceae</taxon>
        <taxon>Acetobacterium</taxon>
    </lineage>
</organism>
<dbReference type="SMART" id="SM01022">
    <property type="entry name" value="ASCH"/>
    <property type="match status" value="1"/>
</dbReference>
<accession>A0A923KN60</accession>
<reference evidence="2" key="1">
    <citation type="submission" date="2019-10" db="EMBL/GenBank/DDBJ databases">
        <authorList>
            <person name="Ross D.E."/>
            <person name="Gulliver D."/>
        </authorList>
    </citation>
    <scope>NUCLEOTIDE SEQUENCE</scope>
    <source>
        <strain evidence="2">DER-2019</strain>
    </source>
</reference>
<reference evidence="2" key="2">
    <citation type="submission" date="2020-10" db="EMBL/GenBank/DDBJ databases">
        <title>Comparative genomics of the Acetobacterium genus.</title>
        <authorList>
            <person name="Marshall C."/>
            <person name="May H."/>
            <person name="Norman S."/>
        </authorList>
    </citation>
    <scope>NUCLEOTIDE SEQUENCE</scope>
    <source>
        <strain evidence="2">DER-2019</strain>
    </source>
</reference>
<dbReference type="InterPro" id="IPR007374">
    <property type="entry name" value="ASCH_domain"/>
</dbReference>
<dbReference type="Gene3D" id="2.30.130.30">
    <property type="entry name" value="Hypothetical protein"/>
    <property type="match status" value="1"/>
</dbReference>
<dbReference type="AlphaFoldDB" id="A0A923KN60"/>
<dbReference type="OrthoDB" id="9800495at2"/>
<dbReference type="EMBL" id="WJBD01000001">
    <property type="protein sequence ID" value="MBC3886804.1"/>
    <property type="molecule type" value="Genomic_DNA"/>
</dbReference>
<dbReference type="SUPFAM" id="SSF88697">
    <property type="entry name" value="PUA domain-like"/>
    <property type="match status" value="1"/>
</dbReference>
<proteinExistence type="predicted"/>
<evidence type="ECO:0000259" key="1">
    <source>
        <dbReference type="SMART" id="SM01022"/>
    </source>
</evidence>
<dbReference type="RefSeq" id="WP_148565441.1">
    <property type="nucleotide sequence ID" value="NZ_RXYA01000001.1"/>
</dbReference>
<comment type="caution">
    <text evidence="2">The sequence shown here is derived from an EMBL/GenBank/DDBJ whole genome shotgun (WGS) entry which is preliminary data.</text>
</comment>
<feature type="domain" description="ASCH" evidence="1">
    <location>
        <begin position="5"/>
        <end position="98"/>
    </location>
</feature>
<protein>
    <submittedName>
        <fullName evidence="2">ASCH domain-containing protein</fullName>
    </submittedName>
</protein>
<dbReference type="Proteomes" id="UP000616595">
    <property type="component" value="Unassembled WGS sequence"/>
</dbReference>
<sequence length="123" mass="14644">MKILLSIKPEFIREIIDGSKKFEYRKRIFKESVDIVVIYSTKPVGKIIGEFKIKEIIKDKPENIWKNTKEFSGISKKYFDEYFLGRNEAFAIGISDFKKYDSPIDPYVIYDNFTAPQSYRYWS</sequence>
<gene>
    <name evidence="2" type="ORF">GH810_00540</name>
</gene>
<keyword evidence="3" id="KW-1185">Reference proteome</keyword>
<evidence type="ECO:0000313" key="3">
    <source>
        <dbReference type="Proteomes" id="UP000616595"/>
    </source>
</evidence>
<evidence type="ECO:0000313" key="2">
    <source>
        <dbReference type="EMBL" id="MBC3886804.1"/>
    </source>
</evidence>